<feature type="compositionally biased region" description="Low complexity" evidence="1">
    <location>
        <begin position="260"/>
        <end position="274"/>
    </location>
</feature>
<evidence type="ECO:0000313" key="4">
    <source>
        <dbReference type="Proteomes" id="UP000694546"/>
    </source>
</evidence>
<protein>
    <recommendedName>
        <fullName evidence="2">SGNH hydrolase-type esterase domain-containing protein</fullName>
    </recommendedName>
</protein>
<dbReference type="Proteomes" id="UP000694546">
    <property type="component" value="Chromosome 3"/>
</dbReference>
<organism evidence="3 4">
    <name type="scientific">Gadus morhua</name>
    <name type="common">Atlantic cod</name>
    <dbReference type="NCBI Taxonomy" id="8049"/>
    <lineage>
        <taxon>Eukaryota</taxon>
        <taxon>Metazoa</taxon>
        <taxon>Chordata</taxon>
        <taxon>Craniata</taxon>
        <taxon>Vertebrata</taxon>
        <taxon>Euteleostomi</taxon>
        <taxon>Actinopterygii</taxon>
        <taxon>Neopterygii</taxon>
        <taxon>Teleostei</taxon>
        <taxon>Neoteleostei</taxon>
        <taxon>Acanthomorphata</taxon>
        <taxon>Zeiogadaria</taxon>
        <taxon>Gadariae</taxon>
        <taxon>Gadiformes</taxon>
        <taxon>Gadoidei</taxon>
        <taxon>Gadidae</taxon>
        <taxon>Gadus</taxon>
    </lineage>
</organism>
<dbReference type="CDD" id="cd00229">
    <property type="entry name" value="SGNH_hydrolase"/>
    <property type="match status" value="1"/>
</dbReference>
<sequence length="443" mass="47274">MDVAARQSKRLASFTASMQDTVHWDPANYSQSCSTPHIRGHPRKLAEASEASPPSLETLNRFAPLPIDDPPAPSSSRAVGSTDGDLSGLALHRSSADPRTSAPPLASTHHQADDASPPSTQPDKSRAVATMNAPPLPTLDRATSKSATQQVKPPSGFRPSLQLTAGKADTCRGASVNPFSTGSAANRSSSRRSLLKEAVRRSQALSTSDAAEHITSQPDRDPSRGPPKSGSTGVWCGESSTQQLAVPSLSGASSDGGSGLSSSGEGSQPTPLFPPTTLIIGDSITRHLRFVNVITRCLPGALVTDVLVKLLEMLPSLPSSITRIIVHVGSNDSARCKSEPMKNDFNTLISFLKQCGKTVFISGPIPILGHGDERFSRLLSLNTWLRATCWGNNVGFIDNFDAFWNRESLYSWDGLHLSAKGSRVLAANCRYTATHHHHVRLRK</sequence>
<keyword evidence="4" id="KW-1185">Reference proteome</keyword>
<dbReference type="Gene3D" id="3.40.50.12690">
    <property type="match status" value="1"/>
</dbReference>
<evidence type="ECO:0000313" key="3">
    <source>
        <dbReference type="Ensembl" id="ENSGMOP00000026404.1"/>
    </source>
</evidence>
<dbReference type="SUPFAM" id="SSF52266">
    <property type="entry name" value="SGNH hydrolase"/>
    <property type="match status" value="1"/>
</dbReference>
<feature type="compositionally biased region" description="Polar residues" evidence="1">
    <location>
        <begin position="177"/>
        <end position="186"/>
    </location>
</feature>
<accession>A0A8C5A4C3</accession>
<dbReference type="Ensembl" id="ENSGMOT00000058675.1">
    <property type="protein sequence ID" value="ENSGMOP00000026404.1"/>
    <property type="gene ID" value="ENSGMOG00000026757.1"/>
</dbReference>
<feature type="compositionally biased region" description="Polar residues" evidence="1">
    <location>
        <begin position="203"/>
        <end position="217"/>
    </location>
</feature>
<dbReference type="Pfam" id="PF13472">
    <property type="entry name" value="Lipase_GDSL_2"/>
    <property type="match status" value="1"/>
</dbReference>
<feature type="domain" description="SGNH hydrolase-type esterase" evidence="2">
    <location>
        <begin position="293"/>
        <end position="423"/>
    </location>
</feature>
<evidence type="ECO:0000256" key="1">
    <source>
        <dbReference type="SAM" id="MobiDB-lite"/>
    </source>
</evidence>
<dbReference type="GeneTree" id="ENSGT01030000238978"/>
<dbReference type="Gene3D" id="3.40.50.12700">
    <property type="match status" value="1"/>
</dbReference>
<dbReference type="AlphaFoldDB" id="A0A8C5A4C3"/>
<evidence type="ECO:0000259" key="2">
    <source>
        <dbReference type="Pfam" id="PF13472"/>
    </source>
</evidence>
<dbReference type="InterPro" id="IPR013830">
    <property type="entry name" value="SGNH_hydro"/>
</dbReference>
<dbReference type="OMA" id="HIRGHPR"/>
<reference evidence="3" key="2">
    <citation type="submission" date="2025-09" db="UniProtKB">
        <authorList>
            <consortium name="Ensembl"/>
        </authorList>
    </citation>
    <scope>IDENTIFICATION</scope>
</reference>
<reference evidence="3" key="1">
    <citation type="submission" date="2025-08" db="UniProtKB">
        <authorList>
            <consortium name="Ensembl"/>
        </authorList>
    </citation>
    <scope>IDENTIFICATION</scope>
</reference>
<feature type="region of interest" description="Disordered" evidence="1">
    <location>
        <begin position="1"/>
        <end position="274"/>
    </location>
</feature>
<name>A0A8C5A4C3_GADMO</name>
<proteinExistence type="predicted"/>